<proteinExistence type="predicted"/>
<name>A0ABY6Z9T2_9BACL</name>
<dbReference type="EMBL" id="CP104064">
    <property type="protein sequence ID" value="WAH38921.1"/>
    <property type="molecule type" value="Genomic_DNA"/>
</dbReference>
<protein>
    <recommendedName>
        <fullName evidence="4">DNA-directed RNA polymerase specialized sigma subunit, sigma24 family</fullName>
    </recommendedName>
</protein>
<sequence>MKITRQVAEETDFLRKQMSGAERRQWVDRLLEQYAPLVWNSVATRYDSETEAEDAFVYIFTLIILKLNRHTIETLSEDWIRAMIDEGLQTTPPSLPPLEQEFKDEELHGQDGESGSCENPIPLHLNRRAQQMMRAQIAMQEALRHHKGPLWSKIGATVAVLVGIVGVGYGVSDRVYAHFHHTEPVEASSEQGNTGHVVGELSATPVGLYQLPSLSTVDLNHVSVGQNALFVSRLAQSVDSWPRIDSDEHPFATADKPLGTPSNSFSMELVPPMQRSAKQGAKGWQISSWRVEPMDHWLIGIVSWTDGSKGHGVEQIYALNTDNGKYSLVQTLTPEAGVSNQFVVAVGDGRVIVQSGLDDGTGAPPLGLPILVYALNGSDPLHAWTQSGQIPASFGLMQTPIATADGIVFQGIVGKDETSAANTATWYELSWNGQLSHLYGPPVDGQSHWAVRGSTGTLWWVETTPDASQNHSGLQVSMAELGANKPSTAAKNLDTSVDGFAVDGSYMMWIVPDGHQYRMVVAQAE</sequence>
<reference evidence="2" key="1">
    <citation type="submission" date="2022-08" db="EMBL/GenBank/DDBJ databases">
        <title>Alicyclobacillus dauci DSM2870, complete genome.</title>
        <authorList>
            <person name="Wang Q."/>
            <person name="Cai R."/>
            <person name="Wang Z."/>
        </authorList>
    </citation>
    <scope>NUCLEOTIDE SEQUENCE</scope>
    <source>
        <strain evidence="2">DSM 28700</strain>
    </source>
</reference>
<keyword evidence="1" id="KW-0812">Transmembrane</keyword>
<keyword evidence="1" id="KW-0472">Membrane</keyword>
<accession>A0ABY6Z9T2</accession>
<organism evidence="2 3">
    <name type="scientific">Alicyclobacillus dauci</name>
    <dbReference type="NCBI Taxonomy" id="1475485"/>
    <lineage>
        <taxon>Bacteria</taxon>
        <taxon>Bacillati</taxon>
        <taxon>Bacillota</taxon>
        <taxon>Bacilli</taxon>
        <taxon>Bacillales</taxon>
        <taxon>Alicyclobacillaceae</taxon>
        <taxon>Alicyclobacillus</taxon>
    </lineage>
</organism>
<dbReference type="RefSeq" id="WP_268046535.1">
    <property type="nucleotide sequence ID" value="NZ_CP104064.1"/>
</dbReference>
<evidence type="ECO:0008006" key="4">
    <source>
        <dbReference type="Google" id="ProtNLM"/>
    </source>
</evidence>
<evidence type="ECO:0000256" key="1">
    <source>
        <dbReference type="SAM" id="Phobius"/>
    </source>
</evidence>
<keyword evidence="1" id="KW-1133">Transmembrane helix</keyword>
<gene>
    <name evidence="2" type="ORF">NZD86_10795</name>
</gene>
<feature type="transmembrane region" description="Helical" evidence="1">
    <location>
        <begin position="150"/>
        <end position="171"/>
    </location>
</feature>
<dbReference type="Proteomes" id="UP001164803">
    <property type="component" value="Chromosome"/>
</dbReference>
<evidence type="ECO:0000313" key="2">
    <source>
        <dbReference type="EMBL" id="WAH38921.1"/>
    </source>
</evidence>
<evidence type="ECO:0000313" key="3">
    <source>
        <dbReference type="Proteomes" id="UP001164803"/>
    </source>
</evidence>
<keyword evidence="3" id="KW-1185">Reference proteome</keyword>